<dbReference type="SUPFAM" id="SSF53098">
    <property type="entry name" value="Ribonuclease H-like"/>
    <property type="match status" value="1"/>
</dbReference>
<evidence type="ECO:0000256" key="1">
    <source>
        <dbReference type="SAM" id="MobiDB-lite"/>
    </source>
</evidence>
<comment type="caution">
    <text evidence="5">The sequence shown here is derived from an EMBL/GenBank/DDBJ whole genome shotgun (WGS) entry which is preliminary data.</text>
</comment>
<dbReference type="InterPro" id="IPR000477">
    <property type="entry name" value="RT_dom"/>
</dbReference>
<evidence type="ECO:0000259" key="3">
    <source>
        <dbReference type="Pfam" id="PF13456"/>
    </source>
</evidence>
<dbReference type="InterPro" id="IPR002156">
    <property type="entry name" value="RNaseH_domain"/>
</dbReference>
<feature type="domain" description="RNase H type-1" evidence="3">
    <location>
        <begin position="765"/>
        <end position="843"/>
    </location>
</feature>
<dbReference type="Proteomes" id="UP001281410">
    <property type="component" value="Unassembled WGS sequence"/>
</dbReference>
<sequence length="843" mass="95427">MDVVLVGIEPRLSESMGRFLDGRFTADEIKSAIFDMGATNVLGPNGLPALFYQRFWDIVGPSVTLACHMCLNEGANLHAMNGTVITLIPKVSSADRMTDFRRISLCNVLYKIIAKALAYRFRLALGEVITETQSAFIPGHSITDNAIVGFECLHNLKRKKRKDRSLGKLNMSKAYDIVELGFIEQMMLRMGFSASWVDRILRCADLEGFYRVIHIPIPSPDMCGRSRISFYLKLPIASINRLCNYAIWYGVKKYHVTSKSGEIRVRDPREYRGRIQGISVDQVRDPWVIFRGDLGDIGGFLVKILHDASAIIGSNSLTIGIKAIWFGDGDVKSLREIFSPLAMEEDMLLLVVHNCAQGIGQKVMQGVWWKKMSMADELPDRRRTKETDSGRNRGVDRDADKRMDRGTRERSIPVWDKIKGWKGRLLSAGGKKVLIKAVIQSISTYAMSLFRLPLDLIQEINRLCTRSLLVKQCWRIMKRPTTLAARVLKSCCFPRSCFLEADCSESNSFMWKSLHWGKGLLERGLRWRVGDGKAILIYKNQWFLRPTTLKIFSPQKLGEFATAGQLLSPTGGWDVEIIKNNFNVDDADAFLSLLVGNGSSQDMLLWHYEQSGIYSLKSGYRLGCNMRTLASTSGLGEGVSWWKFSWKADIPTKVKVFIWKACNNWIPTRVNLAMKGFQVASGCPICLCGRESTLHALWGCSKLRGVRECWKLDQGNFKGDQVQFFDFMLYCFDKWDEESVIVFCVGLWRLWNGCGFELPTYHRLIATYAPHVAEMVALYRGLLLAYEIGCFEVETESDAALVINWVSDGKAVDSDVGLILEDILSLSRRMRFCNCKFIPSECN</sequence>
<feature type="region of interest" description="Disordered" evidence="1">
    <location>
        <begin position="379"/>
        <end position="406"/>
    </location>
</feature>
<dbReference type="AlphaFoldDB" id="A0AAD9ZQX5"/>
<evidence type="ECO:0008006" key="7">
    <source>
        <dbReference type="Google" id="ProtNLM"/>
    </source>
</evidence>
<organism evidence="5 6">
    <name type="scientific">Dipteronia sinensis</name>
    <dbReference type="NCBI Taxonomy" id="43782"/>
    <lineage>
        <taxon>Eukaryota</taxon>
        <taxon>Viridiplantae</taxon>
        <taxon>Streptophyta</taxon>
        <taxon>Embryophyta</taxon>
        <taxon>Tracheophyta</taxon>
        <taxon>Spermatophyta</taxon>
        <taxon>Magnoliopsida</taxon>
        <taxon>eudicotyledons</taxon>
        <taxon>Gunneridae</taxon>
        <taxon>Pentapetalae</taxon>
        <taxon>rosids</taxon>
        <taxon>malvids</taxon>
        <taxon>Sapindales</taxon>
        <taxon>Sapindaceae</taxon>
        <taxon>Hippocastanoideae</taxon>
        <taxon>Acereae</taxon>
        <taxon>Dipteronia</taxon>
    </lineage>
</organism>
<keyword evidence="6" id="KW-1185">Reference proteome</keyword>
<proteinExistence type="predicted"/>
<dbReference type="GO" id="GO:0004523">
    <property type="term" value="F:RNA-DNA hybrid ribonuclease activity"/>
    <property type="evidence" value="ECO:0007669"/>
    <property type="project" value="InterPro"/>
</dbReference>
<feature type="domain" description="Reverse transcriptase" evidence="2">
    <location>
        <begin position="88"/>
        <end position="203"/>
    </location>
</feature>
<dbReference type="InterPro" id="IPR044730">
    <property type="entry name" value="RNase_H-like_dom_plant"/>
</dbReference>
<evidence type="ECO:0000259" key="2">
    <source>
        <dbReference type="Pfam" id="PF00078"/>
    </source>
</evidence>
<dbReference type="EMBL" id="JANJYJ010000009">
    <property type="protein sequence ID" value="KAK3188720.1"/>
    <property type="molecule type" value="Genomic_DNA"/>
</dbReference>
<dbReference type="InterPro" id="IPR026960">
    <property type="entry name" value="RVT-Znf"/>
</dbReference>
<dbReference type="GO" id="GO:0003676">
    <property type="term" value="F:nucleic acid binding"/>
    <property type="evidence" value="ECO:0007669"/>
    <property type="project" value="InterPro"/>
</dbReference>
<reference evidence="5" key="1">
    <citation type="journal article" date="2023" name="Plant J.">
        <title>Genome sequences and population genomics provide insights into the demographic history, inbreeding, and mutation load of two 'living fossil' tree species of Dipteronia.</title>
        <authorList>
            <person name="Feng Y."/>
            <person name="Comes H.P."/>
            <person name="Chen J."/>
            <person name="Zhu S."/>
            <person name="Lu R."/>
            <person name="Zhang X."/>
            <person name="Li P."/>
            <person name="Qiu J."/>
            <person name="Olsen K.M."/>
            <person name="Qiu Y."/>
        </authorList>
    </citation>
    <scope>NUCLEOTIDE SEQUENCE</scope>
    <source>
        <strain evidence="5">NBL</strain>
    </source>
</reference>
<dbReference type="InterPro" id="IPR012337">
    <property type="entry name" value="RNaseH-like_sf"/>
</dbReference>
<dbReference type="Pfam" id="PF13456">
    <property type="entry name" value="RVT_3"/>
    <property type="match status" value="1"/>
</dbReference>
<dbReference type="Pfam" id="PF00078">
    <property type="entry name" value="RVT_1"/>
    <property type="match status" value="1"/>
</dbReference>
<evidence type="ECO:0000259" key="4">
    <source>
        <dbReference type="Pfam" id="PF13966"/>
    </source>
</evidence>
<dbReference type="PANTHER" id="PTHR19446">
    <property type="entry name" value="REVERSE TRANSCRIPTASES"/>
    <property type="match status" value="1"/>
</dbReference>
<gene>
    <name evidence="5" type="ORF">Dsin_028281</name>
</gene>
<dbReference type="CDD" id="cd06222">
    <property type="entry name" value="RNase_H_like"/>
    <property type="match status" value="1"/>
</dbReference>
<feature type="domain" description="Reverse transcriptase zinc-binding" evidence="4">
    <location>
        <begin position="637"/>
        <end position="703"/>
    </location>
</feature>
<evidence type="ECO:0000313" key="5">
    <source>
        <dbReference type="EMBL" id="KAK3188720.1"/>
    </source>
</evidence>
<protein>
    <recommendedName>
        <fullName evidence="7">Reverse transcriptase</fullName>
    </recommendedName>
</protein>
<evidence type="ECO:0000313" key="6">
    <source>
        <dbReference type="Proteomes" id="UP001281410"/>
    </source>
</evidence>
<name>A0AAD9ZQX5_9ROSI</name>
<accession>A0AAD9ZQX5</accession>
<dbReference type="Pfam" id="PF13966">
    <property type="entry name" value="zf-RVT"/>
    <property type="match status" value="1"/>
</dbReference>